<feature type="domain" description="C2H2-type" evidence="7">
    <location>
        <begin position="1000"/>
        <end position="1029"/>
    </location>
</feature>
<evidence type="ECO:0000256" key="2">
    <source>
        <dbReference type="ARBA" id="ARBA00022737"/>
    </source>
</evidence>
<dbReference type="Proteomes" id="UP000230002">
    <property type="component" value="Unassembled WGS sequence"/>
</dbReference>
<reference evidence="8 9" key="1">
    <citation type="journal article" date="2015" name="Sci. Rep.">
        <title>Chromosome-level genome map provides insights into diverse defense mechanisms in the medicinal fungus Ganoderma sinense.</title>
        <authorList>
            <person name="Zhu Y."/>
            <person name="Xu J."/>
            <person name="Sun C."/>
            <person name="Zhou S."/>
            <person name="Xu H."/>
            <person name="Nelson D.R."/>
            <person name="Qian J."/>
            <person name="Song J."/>
            <person name="Luo H."/>
            <person name="Xiang L."/>
            <person name="Li Y."/>
            <person name="Xu Z."/>
            <person name="Ji A."/>
            <person name="Wang L."/>
            <person name="Lu S."/>
            <person name="Hayward A."/>
            <person name="Sun W."/>
            <person name="Li X."/>
            <person name="Schwartz D.C."/>
            <person name="Wang Y."/>
            <person name="Chen S."/>
        </authorList>
    </citation>
    <scope>NUCLEOTIDE SEQUENCE [LARGE SCALE GENOMIC DNA]</scope>
    <source>
        <strain evidence="8 9">ZZ0214-1</strain>
    </source>
</reference>
<feature type="region of interest" description="Disordered" evidence="6">
    <location>
        <begin position="480"/>
        <end position="530"/>
    </location>
</feature>
<dbReference type="PROSITE" id="PS50157">
    <property type="entry name" value="ZINC_FINGER_C2H2_2"/>
    <property type="match status" value="1"/>
</dbReference>
<feature type="compositionally biased region" description="Pro residues" evidence="6">
    <location>
        <begin position="483"/>
        <end position="497"/>
    </location>
</feature>
<feature type="compositionally biased region" description="Low complexity" evidence="6">
    <location>
        <begin position="91"/>
        <end position="106"/>
    </location>
</feature>
<keyword evidence="2" id="KW-0677">Repeat</keyword>
<comment type="caution">
    <text evidence="8">The sequence shown here is derived from an EMBL/GenBank/DDBJ whole genome shotgun (WGS) entry which is preliminary data.</text>
</comment>
<dbReference type="PANTHER" id="PTHR19818">
    <property type="entry name" value="ZINC FINGER PROTEIN ZIC AND GLI"/>
    <property type="match status" value="1"/>
</dbReference>
<feature type="compositionally biased region" description="Polar residues" evidence="6">
    <location>
        <begin position="1387"/>
        <end position="1401"/>
    </location>
</feature>
<feature type="region of interest" description="Disordered" evidence="6">
    <location>
        <begin position="587"/>
        <end position="610"/>
    </location>
</feature>
<dbReference type="InterPro" id="IPR050329">
    <property type="entry name" value="GLI_C2H2-zinc-finger"/>
</dbReference>
<organism evidence="8 9">
    <name type="scientific">Ganoderma sinense ZZ0214-1</name>
    <dbReference type="NCBI Taxonomy" id="1077348"/>
    <lineage>
        <taxon>Eukaryota</taxon>
        <taxon>Fungi</taxon>
        <taxon>Dikarya</taxon>
        <taxon>Basidiomycota</taxon>
        <taxon>Agaricomycotina</taxon>
        <taxon>Agaricomycetes</taxon>
        <taxon>Polyporales</taxon>
        <taxon>Polyporaceae</taxon>
        <taxon>Ganoderma</taxon>
    </lineage>
</organism>
<feature type="region of interest" description="Disordered" evidence="6">
    <location>
        <begin position="88"/>
        <end position="107"/>
    </location>
</feature>
<protein>
    <submittedName>
        <fullName evidence="8">Transcription factor</fullName>
    </submittedName>
</protein>
<feature type="region of interest" description="Disordered" evidence="6">
    <location>
        <begin position="904"/>
        <end position="938"/>
    </location>
</feature>
<evidence type="ECO:0000256" key="3">
    <source>
        <dbReference type="ARBA" id="ARBA00022771"/>
    </source>
</evidence>
<feature type="region of interest" description="Disordered" evidence="6">
    <location>
        <begin position="1245"/>
        <end position="1424"/>
    </location>
</feature>
<dbReference type="PANTHER" id="PTHR19818:SF139">
    <property type="entry name" value="PAIR-RULE PROTEIN ODD-PAIRED"/>
    <property type="match status" value="1"/>
</dbReference>
<dbReference type="STRING" id="1077348.A0A2G8SVC2"/>
<dbReference type="SMART" id="SM00355">
    <property type="entry name" value="ZnF_C2H2"/>
    <property type="match status" value="3"/>
</dbReference>
<gene>
    <name evidence="8" type="ORF">GSI_01232</name>
</gene>
<keyword evidence="3 5" id="KW-0863">Zinc-finger</keyword>
<feature type="compositionally biased region" description="Basic and acidic residues" evidence="6">
    <location>
        <begin position="793"/>
        <end position="803"/>
    </location>
</feature>
<dbReference type="InterPro" id="IPR013087">
    <property type="entry name" value="Znf_C2H2_type"/>
</dbReference>
<name>A0A2G8SVC2_9APHY</name>
<dbReference type="GO" id="GO:0000981">
    <property type="term" value="F:DNA-binding transcription factor activity, RNA polymerase II-specific"/>
    <property type="evidence" value="ECO:0007669"/>
    <property type="project" value="TreeGrafter"/>
</dbReference>
<dbReference type="PROSITE" id="PS00028">
    <property type="entry name" value="ZINC_FINGER_C2H2_1"/>
    <property type="match status" value="2"/>
</dbReference>
<feature type="region of interest" description="Disordered" evidence="6">
    <location>
        <begin position="188"/>
        <end position="216"/>
    </location>
</feature>
<proteinExistence type="predicted"/>
<sequence length="1445" mass="154022">MNNGDGQNNPNVPVNGLSLTGPNPVVNHEKYANDMQRLQDLKSYLAAYEERLTAGYAKFRDLEERQRLEETVRQGQLAAQLLAEMRGGREAGAAPTPASAGPSNATQQSVFTPVFPAQGGASYSEVPSSAQIVEVPPSQESPQPVLKPKLPRVNLKFPKLPEAGLESPKLPQVDLEFLLLHTTPRKAIRTRPGHSRTGQRLEPRPPSCMVSSRHQKHMTPECKYRLRLWHRLPLDQRHNHIMQAHNSQIGHINGSTSRLAHRTLLELPLPRYPIPEAQILIQQTLRAIRRKQTGREKTAAEAEVESTLKASLVKNADLIADHLKGYPESEIKDVFKKYLILASRQQQAAARPDGSKASNAAPQHPQQPAPSVLTSTSQSAPPPQPNGASAQPPATIQLPVLQPTITPSSSATPVVAAPGPFTAVPTATTSTIAASSTSNANPVGAPFTQISWYTPRDPTAPIMVRNAQGQIQWVHRQMLPQSAAPPPSAQPQVPSTPPASKAAPRPELSATPQPRPASGTAAWTPEKADRSRLAQDIMRSLGRPKGAFGAPLSPTDTISALRFEVIHPPTVTSTPTPTPTATAAAKRKASLARSSPVSPTAVKRPRLDGQQDEQDLVVAAATGALSEAAVVEGVVPSVSSEHEVEPPAAVAAPERAVKRETEEAEDMDHVDAATLPLVDGDVDVPGHDLLVPGLHDADTVRGVSITSSEAANIDRVLNVTTSEPEPEPITDGVPSREARAGSESSADFAPPVYVERGGQGPHGALHATSSPLQEFSAAASNATPPPSSPVASLRDKGKGKEKVPLFLPSPSGSPEPYVPDDDAPSDVSIAPRLPGGRKGKGRALDADLELQQLVDEDGASEVSSAAPRKRRRTNRAYVLAPPLPAYAASLRGNEIVWWGSQSPSSSVASGSRYGTPSVGGSASASKRASPAGEDGMEDELPEWRGRLLFPDEGVCDENVDQGPCVAADEEVGPVAELEPDADGEEAEAAAELAFSRLREMPCSWDGCGAVLNSMATLQKHVVRHAGENSEWGTFTCQWKGCLSNSFKDEQSLVRHLQKHARSPLLCAYEGCDRSFASASDLLHHHQSSKHRDGQLRKSCYPAPPPENRRQLSPLPDVLPVYMFTVRPVRRHPISRDRHQWVGPKVLENITSFKYTGRRSHAGQPSRLSRRLAEKVVAVELASVTPESGHAQIRRWIDDEYLDFADGYDASRRYRVWCADIPAGEVTQMVHDGLALFVDGDGDAGVYGGTGGEEGGGEVDRSADGGGGGGQERDLDAEDGRGAGEDAAPAAEEEGSKELSPPPRSGEGSPGRTNAEGQKPTIRLKLTLPRRSNVIRLPARPSQTEAVPHRDGDGDADAVAGNSNSNTSALPNPGRIDGSKTPPPAALATQSPVRPTPTSTPQLPEPAVLAPSPQHLVSVPDPSTDEVLGSAWTVWPSAKEESVETH</sequence>
<evidence type="ECO:0000256" key="4">
    <source>
        <dbReference type="ARBA" id="ARBA00022833"/>
    </source>
</evidence>
<dbReference type="Gene3D" id="3.30.160.60">
    <property type="entry name" value="Classic Zinc Finger"/>
    <property type="match status" value="1"/>
</dbReference>
<feature type="region of interest" description="Disordered" evidence="6">
    <location>
        <begin position="717"/>
        <end position="844"/>
    </location>
</feature>
<dbReference type="GO" id="GO:0008270">
    <property type="term" value="F:zinc ion binding"/>
    <property type="evidence" value="ECO:0007669"/>
    <property type="project" value="UniProtKB-KW"/>
</dbReference>
<dbReference type="GO" id="GO:0005634">
    <property type="term" value="C:nucleus"/>
    <property type="evidence" value="ECO:0007669"/>
    <property type="project" value="UniProtKB-ARBA"/>
</dbReference>
<dbReference type="GO" id="GO:0000978">
    <property type="term" value="F:RNA polymerase II cis-regulatory region sequence-specific DNA binding"/>
    <property type="evidence" value="ECO:0007669"/>
    <property type="project" value="TreeGrafter"/>
</dbReference>
<feature type="compositionally biased region" description="Basic and acidic residues" evidence="6">
    <location>
        <begin position="1270"/>
        <end position="1283"/>
    </location>
</feature>
<evidence type="ECO:0000256" key="5">
    <source>
        <dbReference type="PROSITE-ProRule" id="PRU00042"/>
    </source>
</evidence>
<dbReference type="EMBL" id="AYKW01000001">
    <property type="protein sequence ID" value="PIL37538.1"/>
    <property type="molecule type" value="Genomic_DNA"/>
</dbReference>
<evidence type="ECO:0000256" key="6">
    <source>
        <dbReference type="SAM" id="MobiDB-lite"/>
    </source>
</evidence>
<evidence type="ECO:0000256" key="1">
    <source>
        <dbReference type="ARBA" id="ARBA00022723"/>
    </source>
</evidence>
<accession>A0A2G8SVC2</accession>
<keyword evidence="9" id="KW-1185">Reference proteome</keyword>
<keyword evidence="1" id="KW-0479">Metal-binding</keyword>
<keyword evidence="4" id="KW-0862">Zinc</keyword>
<feature type="compositionally biased region" description="Polar residues" evidence="6">
    <location>
        <begin position="912"/>
        <end position="926"/>
    </location>
</feature>
<evidence type="ECO:0000313" key="8">
    <source>
        <dbReference type="EMBL" id="PIL37538.1"/>
    </source>
</evidence>
<dbReference type="GO" id="GO:0010557">
    <property type="term" value="P:positive regulation of macromolecule biosynthetic process"/>
    <property type="evidence" value="ECO:0007669"/>
    <property type="project" value="UniProtKB-ARBA"/>
</dbReference>
<evidence type="ECO:0000313" key="9">
    <source>
        <dbReference type="Proteomes" id="UP000230002"/>
    </source>
</evidence>
<dbReference type="OrthoDB" id="2758536at2759"/>
<feature type="compositionally biased region" description="Low complexity" evidence="6">
    <location>
        <begin position="360"/>
        <end position="379"/>
    </location>
</feature>
<evidence type="ECO:0000259" key="7">
    <source>
        <dbReference type="PROSITE" id="PS50157"/>
    </source>
</evidence>
<feature type="region of interest" description="Disordered" evidence="6">
    <location>
        <begin position="1082"/>
        <end position="1111"/>
    </location>
</feature>
<feature type="region of interest" description="Disordered" evidence="6">
    <location>
        <begin position="346"/>
        <end position="393"/>
    </location>
</feature>